<dbReference type="SUPFAM" id="SSF53822">
    <property type="entry name" value="Periplasmic binding protein-like I"/>
    <property type="match status" value="1"/>
</dbReference>
<dbReference type="SMART" id="SM00354">
    <property type="entry name" value="HTH_LACI"/>
    <property type="match status" value="1"/>
</dbReference>
<evidence type="ECO:0000256" key="3">
    <source>
        <dbReference type="ARBA" id="ARBA00023163"/>
    </source>
</evidence>
<protein>
    <submittedName>
        <fullName evidence="5">Transcriptional regulator, LacI family</fullName>
        <ecNumber evidence="5">5.1.1.1</ecNumber>
    </submittedName>
</protein>
<dbReference type="CDD" id="cd06267">
    <property type="entry name" value="PBP1_LacI_sugar_binding-like"/>
    <property type="match status" value="1"/>
</dbReference>
<reference evidence="5 6" key="1">
    <citation type="journal article" date="2009" name="Stand. Genomic Sci.">
        <title>Complete genome sequence of Catenulispora acidiphila type strain (ID 139908).</title>
        <authorList>
            <person name="Copeland A."/>
            <person name="Lapidus A."/>
            <person name="Glavina Del Rio T."/>
            <person name="Nolan M."/>
            <person name="Lucas S."/>
            <person name="Chen F."/>
            <person name="Tice H."/>
            <person name="Cheng J.F."/>
            <person name="Bruce D."/>
            <person name="Goodwin L."/>
            <person name="Pitluck S."/>
            <person name="Mikhailova N."/>
            <person name="Pati A."/>
            <person name="Ivanova N."/>
            <person name="Mavromatis K."/>
            <person name="Chen A."/>
            <person name="Palaniappan K."/>
            <person name="Chain P."/>
            <person name="Land M."/>
            <person name="Hauser L."/>
            <person name="Chang Y.J."/>
            <person name="Jeffries C.D."/>
            <person name="Chertkov O."/>
            <person name="Brettin T."/>
            <person name="Detter J.C."/>
            <person name="Han C."/>
            <person name="Ali Z."/>
            <person name="Tindall B.J."/>
            <person name="Goker M."/>
            <person name="Bristow J."/>
            <person name="Eisen J.A."/>
            <person name="Markowitz V."/>
            <person name="Hugenholtz P."/>
            <person name="Kyrpides N.C."/>
            <person name="Klenk H.P."/>
        </authorList>
    </citation>
    <scope>NUCLEOTIDE SEQUENCE [LARGE SCALE GENOMIC DNA]</scope>
    <source>
        <strain evidence="6">DSM 44928 / JCM 14897 / NBRC 102108 / NRRL B-24433 / ID139908</strain>
    </source>
</reference>
<dbReference type="eggNOG" id="COG1609">
    <property type="taxonomic scope" value="Bacteria"/>
</dbReference>
<proteinExistence type="predicted"/>
<name>C7Q826_CATAD</name>
<dbReference type="InParanoid" id="C7Q826"/>
<organism evidence="5 6">
    <name type="scientific">Catenulispora acidiphila (strain DSM 44928 / JCM 14897 / NBRC 102108 / NRRL B-24433 / ID139908)</name>
    <dbReference type="NCBI Taxonomy" id="479433"/>
    <lineage>
        <taxon>Bacteria</taxon>
        <taxon>Bacillati</taxon>
        <taxon>Actinomycetota</taxon>
        <taxon>Actinomycetes</taxon>
        <taxon>Catenulisporales</taxon>
        <taxon>Catenulisporaceae</taxon>
        <taxon>Catenulispora</taxon>
    </lineage>
</organism>
<dbReference type="PANTHER" id="PTHR30146">
    <property type="entry name" value="LACI-RELATED TRANSCRIPTIONAL REPRESSOR"/>
    <property type="match status" value="1"/>
</dbReference>
<dbReference type="InterPro" id="IPR010982">
    <property type="entry name" value="Lambda_DNA-bd_dom_sf"/>
</dbReference>
<evidence type="ECO:0000313" key="5">
    <source>
        <dbReference type="EMBL" id="ACU74193.1"/>
    </source>
</evidence>
<dbReference type="STRING" id="479433.Caci_5334"/>
<keyword evidence="2" id="KW-0238">DNA-binding</keyword>
<dbReference type="CDD" id="cd01392">
    <property type="entry name" value="HTH_LacI"/>
    <property type="match status" value="1"/>
</dbReference>
<gene>
    <name evidence="5" type="ordered locus">Caci_5334</name>
</gene>
<keyword evidence="1" id="KW-0805">Transcription regulation</keyword>
<keyword evidence="3" id="KW-0804">Transcription</keyword>
<evidence type="ECO:0000259" key="4">
    <source>
        <dbReference type="PROSITE" id="PS50932"/>
    </source>
</evidence>
<dbReference type="AlphaFoldDB" id="C7Q826"/>
<dbReference type="InterPro" id="IPR028082">
    <property type="entry name" value="Peripla_BP_I"/>
</dbReference>
<dbReference type="Gene3D" id="1.10.260.40">
    <property type="entry name" value="lambda repressor-like DNA-binding domains"/>
    <property type="match status" value="1"/>
</dbReference>
<dbReference type="PROSITE" id="PS50932">
    <property type="entry name" value="HTH_LACI_2"/>
    <property type="match status" value="1"/>
</dbReference>
<dbReference type="SUPFAM" id="SSF47413">
    <property type="entry name" value="lambda repressor-like DNA-binding domains"/>
    <property type="match status" value="1"/>
</dbReference>
<dbReference type="InterPro" id="IPR046335">
    <property type="entry name" value="LacI/GalR-like_sensor"/>
</dbReference>
<accession>C7Q826</accession>
<dbReference type="GO" id="GO:0000976">
    <property type="term" value="F:transcription cis-regulatory region binding"/>
    <property type="evidence" value="ECO:0007669"/>
    <property type="project" value="TreeGrafter"/>
</dbReference>
<keyword evidence="6" id="KW-1185">Reference proteome</keyword>
<dbReference type="OrthoDB" id="4268837at2"/>
<dbReference type="HOGENOM" id="CLU_037628_6_1_11"/>
<dbReference type="GO" id="GO:0008784">
    <property type="term" value="F:alanine racemase activity"/>
    <property type="evidence" value="ECO:0007669"/>
    <property type="project" value="UniProtKB-EC"/>
</dbReference>
<dbReference type="Pfam" id="PF13377">
    <property type="entry name" value="Peripla_BP_3"/>
    <property type="match status" value="1"/>
</dbReference>
<evidence type="ECO:0000256" key="1">
    <source>
        <dbReference type="ARBA" id="ARBA00023015"/>
    </source>
</evidence>
<dbReference type="PANTHER" id="PTHR30146:SF109">
    <property type="entry name" value="HTH-TYPE TRANSCRIPTIONAL REGULATOR GALS"/>
    <property type="match status" value="1"/>
</dbReference>
<dbReference type="EMBL" id="CP001700">
    <property type="protein sequence ID" value="ACU74193.1"/>
    <property type="molecule type" value="Genomic_DNA"/>
</dbReference>
<keyword evidence="5" id="KW-0413">Isomerase</keyword>
<dbReference type="InterPro" id="IPR000843">
    <property type="entry name" value="HTH_LacI"/>
</dbReference>
<dbReference type="RefSeq" id="WP_015793922.1">
    <property type="nucleotide sequence ID" value="NC_013131.1"/>
</dbReference>
<dbReference type="Pfam" id="PF00356">
    <property type="entry name" value="LacI"/>
    <property type="match status" value="1"/>
</dbReference>
<evidence type="ECO:0000256" key="2">
    <source>
        <dbReference type="ARBA" id="ARBA00023125"/>
    </source>
</evidence>
<dbReference type="KEGG" id="cai:Caci_5334"/>
<dbReference type="EC" id="5.1.1.1" evidence="5"/>
<sequence>MSAGSRSSAGGTASPTLETVAAAAGVSRATVSRVVNGGAKVSPEVRAAVEAAIADLGYSPNRAARSLVTRRTGSVALVVSEPEARVFSDPMLAGITRAIGQALAETDLQLVLMMVPADSGRRRLTRYLLGGHVDGVMLMSLHGDDPLVKELSLASLPVVLMGRPMSPLPIPHVDSDSVDGARQATHHLQALGRTKIATIAGPSDMCAGVDRLLGYRQALDGPGIVARGDFSMASGEAAMTELLAREPDVDGVFAASDLMAAGALRALRAGGRRVPDDVALVGYDDLDVAELTEPPLTTVHQPLSAMARAMVASLLRQIAGDRAPESVVLPNALVVRSSA</sequence>
<dbReference type="Proteomes" id="UP000000851">
    <property type="component" value="Chromosome"/>
</dbReference>
<dbReference type="GO" id="GO:0003700">
    <property type="term" value="F:DNA-binding transcription factor activity"/>
    <property type="evidence" value="ECO:0007669"/>
    <property type="project" value="TreeGrafter"/>
</dbReference>
<evidence type="ECO:0000313" key="6">
    <source>
        <dbReference type="Proteomes" id="UP000000851"/>
    </source>
</evidence>
<dbReference type="Gene3D" id="3.40.50.2300">
    <property type="match status" value="2"/>
</dbReference>
<feature type="domain" description="HTH lacI-type" evidence="4">
    <location>
        <begin position="15"/>
        <end position="69"/>
    </location>
</feature>